<reference evidence="3" key="1">
    <citation type="journal article" date="2004" name="Nature">
        <title>Genome duplication in the teleost fish Tetraodon nigroviridis reveals the early vertebrate proto-karyotype.</title>
        <authorList>
            <person name="Jaillon O."/>
            <person name="Aury J.-M."/>
            <person name="Brunet F."/>
            <person name="Petit J.-L."/>
            <person name="Stange-Thomann N."/>
            <person name="Mauceli E."/>
            <person name="Bouneau L."/>
            <person name="Fischer C."/>
            <person name="Ozouf-Costaz C."/>
            <person name="Bernot A."/>
            <person name="Nicaud S."/>
            <person name="Jaffe D."/>
            <person name="Fisher S."/>
            <person name="Lutfalla G."/>
            <person name="Dossat C."/>
            <person name="Segurens B."/>
            <person name="Dasilva C."/>
            <person name="Salanoubat M."/>
            <person name="Levy M."/>
            <person name="Boudet N."/>
            <person name="Castellano S."/>
            <person name="Anthouard V."/>
            <person name="Jubin C."/>
            <person name="Castelli V."/>
            <person name="Katinka M."/>
            <person name="Vacherie B."/>
            <person name="Biemont C."/>
            <person name="Skalli Z."/>
            <person name="Cattolico L."/>
            <person name="Poulain J."/>
            <person name="De Berardinis V."/>
            <person name="Cruaud C."/>
            <person name="Duprat S."/>
            <person name="Brottier P."/>
            <person name="Coutanceau J.-P."/>
            <person name="Gouzy J."/>
            <person name="Parra G."/>
            <person name="Lardier G."/>
            <person name="Chapple C."/>
            <person name="McKernan K.J."/>
            <person name="McEwan P."/>
            <person name="Bosak S."/>
            <person name="Kellis M."/>
            <person name="Volff J.-N."/>
            <person name="Guigo R."/>
            <person name="Zody M.C."/>
            <person name="Mesirov J."/>
            <person name="Lindblad-Toh K."/>
            <person name="Birren B."/>
            <person name="Nusbaum C."/>
            <person name="Kahn D."/>
            <person name="Robinson-Rechavi M."/>
            <person name="Laudet V."/>
            <person name="Schachter V."/>
            <person name="Quetier F."/>
            <person name="Saurin W."/>
            <person name="Scarpelli C."/>
            <person name="Wincker P."/>
            <person name="Lander E.S."/>
            <person name="Weissenbach J."/>
            <person name="Roest Crollius H."/>
        </authorList>
    </citation>
    <scope>NUCLEOTIDE SEQUENCE [LARGE SCALE GENOMIC DNA]</scope>
</reference>
<name>Q4SK61_TETNG</name>
<dbReference type="KEGG" id="tng:GSTEN00016866G001"/>
<feature type="domain" description="FAM171 N-terminal" evidence="2">
    <location>
        <begin position="137"/>
        <end position="276"/>
    </location>
</feature>
<feature type="signal peptide" evidence="1">
    <location>
        <begin position="1"/>
        <end position="19"/>
    </location>
</feature>
<comment type="caution">
    <text evidence="3">The sequence shown here is derived from an EMBL/GenBank/DDBJ whole genome shotgun (WGS) entry which is preliminary data.</text>
</comment>
<dbReference type="InterPro" id="IPR018890">
    <property type="entry name" value="FAM171"/>
</dbReference>
<accession>Q4SK61</accession>
<reference evidence="3" key="2">
    <citation type="submission" date="2004-02" db="EMBL/GenBank/DDBJ databases">
        <authorList>
            <consortium name="Genoscope"/>
            <consortium name="Whitehead Institute Centre for Genome Research"/>
        </authorList>
    </citation>
    <scope>NUCLEOTIDE SEQUENCE</scope>
</reference>
<evidence type="ECO:0000313" key="3">
    <source>
        <dbReference type="EMBL" id="CAF98971.1"/>
    </source>
</evidence>
<evidence type="ECO:0000259" key="2">
    <source>
        <dbReference type="Pfam" id="PF10577"/>
    </source>
</evidence>
<dbReference type="EMBL" id="CAAE01014570">
    <property type="protein sequence ID" value="CAF98971.1"/>
    <property type="molecule type" value="Genomic_DNA"/>
</dbReference>
<dbReference type="PANTHER" id="PTHR31626:SF2">
    <property type="entry name" value="PROTEIN FAM171B"/>
    <property type="match status" value="1"/>
</dbReference>
<organism evidence="3">
    <name type="scientific">Tetraodon nigroviridis</name>
    <name type="common">Spotted green pufferfish</name>
    <name type="synonym">Chelonodon nigroviridis</name>
    <dbReference type="NCBI Taxonomy" id="99883"/>
    <lineage>
        <taxon>Eukaryota</taxon>
        <taxon>Metazoa</taxon>
        <taxon>Chordata</taxon>
        <taxon>Craniata</taxon>
        <taxon>Vertebrata</taxon>
        <taxon>Euteleostomi</taxon>
        <taxon>Actinopterygii</taxon>
        <taxon>Neopterygii</taxon>
        <taxon>Teleostei</taxon>
        <taxon>Neoteleostei</taxon>
        <taxon>Acanthomorphata</taxon>
        <taxon>Eupercaria</taxon>
        <taxon>Tetraodontiformes</taxon>
        <taxon>Tetradontoidea</taxon>
        <taxon>Tetraodontidae</taxon>
        <taxon>Tetraodon</taxon>
    </lineage>
</organism>
<dbReference type="AlphaFoldDB" id="Q4SK61"/>
<gene>
    <name evidence="3" type="ORF">GSTENG00016866001</name>
</gene>
<protein>
    <submittedName>
        <fullName evidence="3">(spotted green pufferfish) hypothetical protein</fullName>
    </submittedName>
</protein>
<feature type="chain" id="PRO_5004244056" evidence="1">
    <location>
        <begin position="20"/>
        <end position="282"/>
    </location>
</feature>
<dbReference type="InterPro" id="IPR048530">
    <property type="entry name" value="FAM171_N"/>
</dbReference>
<dbReference type="Pfam" id="PF10577">
    <property type="entry name" value="FAM171A1-2-B_N"/>
    <property type="match status" value="1"/>
</dbReference>
<keyword evidence="1" id="KW-0732">Signal</keyword>
<evidence type="ECO:0000256" key="1">
    <source>
        <dbReference type="SAM" id="SignalP"/>
    </source>
</evidence>
<dbReference type="OrthoDB" id="8950207at2759"/>
<sequence length="282" mass="30490">MRPSVCSVFALCLLVYVDGRFGPAGQPVHVNDGNFSHRDLMKPEPSPHRAPLHPSGLSAFSLKVWVTDALSRWRISHAGVDVYINCTRMYTVVTGDDGGVLINITYQKVAPVTVVVSKDGYLPSVFPYKARRLPNSSSWPVVQFPKSLLNLTDSNRIAEVKAYLTVPQLVEDSLKDTPGIVDSSSGYMSVDLHPVAAVGVRLFLGDAELHVCGPVQISLSVPGSPGLQPSTVLPAWFFNQTTGGWMRKGLGTVKTIEGKLLWTFSAPHLGYWMAAPASSTTG</sequence>
<proteinExistence type="predicted"/>
<dbReference type="PANTHER" id="PTHR31626">
    <property type="entry name" value="SUSHI DOMAIN-CONTAINING PROTEIN"/>
    <property type="match status" value="1"/>
</dbReference>